<proteinExistence type="predicted"/>
<feature type="compositionally biased region" description="Basic and acidic residues" evidence="1">
    <location>
        <begin position="19"/>
        <end position="33"/>
    </location>
</feature>
<evidence type="ECO:0000313" key="3">
    <source>
        <dbReference type="Proteomes" id="UP000594262"/>
    </source>
</evidence>
<accession>A0A7M5UNW7</accession>
<feature type="compositionally biased region" description="Basic and acidic residues" evidence="1">
    <location>
        <begin position="75"/>
        <end position="90"/>
    </location>
</feature>
<keyword evidence="3" id="KW-1185">Reference proteome</keyword>
<dbReference type="OrthoDB" id="5965425at2759"/>
<evidence type="ECO:0000256" key="1">
    <source>
        <dbReference type="SAM" id="MobiDB-lite"/>
    </source>
</evidence>
<protein>
    <submittedName>
        <fullName evidence="2">Uncharacterized protein</fullName>
    </submittedName>
</protein>
<reference evidence="2" key="1">
    <citation type="submission" date="2021-01" db="UniProtKB">
        <authorList>
            <consortium name="EnsemblMetazoa"/>
        </authorList>
    </citation>
    <scope>IDENTIFICATION</scope>
</reference>
<feature type="compositionally biased region" description="Basic residues" evidence="1">
    <location>
        <begin position="91"/>
        <end position="108"/>
    </location>
</feature>
<evidence type="ECO:0000313" key="2">
    <source>
        <dbReference type="EnsemblMetazoa" id="CLYHEMP001830.1"/>
    </source>
</evidence>
<dbReference type="AlphaFoldDB" id="A0A7M5UNW7"/>
<organism evidence="2 3">
    <name type="scientific">Clytia hemisphaerica</name>
    <dbReference type="NCBI Taxonomy" id="252671"/>
    <lineage>
        <taxon>Eukaryota</taxon>
        <taxon>Metazoa</taxon>
        <taxon>Cnidaria</taxon>
        <taxon>Hydrozoa</taxon>
        <taxon>Hydroidolina</taxon>
        <taxon>Leptothecata</taxon>
        <taxon>Obeliida</taxon>
        <taxon>Clytiidae</taxon>
        <taxon>Clytia</taxon>
    </lineage>
</organism>
<sequence>MIEISYKDDAFETELAENDARHILDEKKNTERNRNRRHRQNAKNRERKLKIDELLIENAMLKEKVQGQPTDNNDITDKKDNQSQPKDRTFKKWKKKNNKKNRKHKAKQNRPPLQEHFPPQFIQPGFFNAHPQPHLYPVPVPIVPVPLPIFSPVTYPFYPPYRF</sequence>
<name>A0A7M5UNW7_9CNID</name>
<feature type="region of interest" description="Disordered" evidence="1">
    <location>
        <begin position="19"/>
        <end position="114"/>
    </location>
</feature>
<dbReference type="EnsemblMetazoa" id="CLYHEMT001830.3">
    <property type="protein sequence ID" value="CLYHEMP001830.3"/>
    <property type="gene ID" value="CLYHEMG001830"/>
</dbReference>
<feature type="compositionally biased region" description="Basic residues" evidence="1">
    <location>
        <begin position="34"/>
        <end position="48"/>
    </location>
</feature>
<dbReference type="EnsemblMetazoa" id="CLYHEMT001830.1">
    <property type="protein sequence ID" value="CLYHEMP001830.1"/>
    <property type="gene ID" value="CLYHEMG001830"/>
</dbReference>
<dbReference type="Proteomes" id="UP000594262">
    <property type="component" value="Unplaced"/>
</dbReference>